<dbReference type="PRINTS" id="PR01011">
    <property type="entry name" value="GLUTPROXDASE"/>
</dbReference>
<dbReference type="PROSITE" id="PS51318">
    <property type="entry name" value="TAT"/>
    <property type="match status" value="1"/>
</dbReference>
<dbReference type="OrthoDB" id="9785502at2"/>
<evidence type="ECO:0000256" key="2">
    <source>
        <dbReference type="ARBA" id="ARBA00022559"/>
    </source>
</evidence>
<gene>
    <name evidence="6" type="ORF">SAMN07250955_103348</name>
</gene>
<accession>A0A212QUW2</accession>
<comment type="similarity">
    <text evidence="1 4">Belongs to the glutathione peroxidase family.</text>
</comment>
<name>A0A212QUW2_9PROT</name>
<dbReference type="CDD" id="cd00340">
    <property type="entry name" value="GSH_Peroxidase"/>
    <property type="match status" value="1"/>
</dbReference>
<dbReference type="EMBL" id="FYEH01000003">
    <property type="protein sequence ID" value="SNB63508.1"/>
    <property type="molecule type" value="Genomic_DNA"/>
</dbReference>
<dbReference type="RefSeq" id="WP_088560561.1">
    <property type="nucleotide sequence ID" value="NZ_FYEH01000003.1"/>
</dbReference>
<dbReference type="GO" id="GO:0034599">
    <property type="term" value="P:cellular response to oxidative stress"/>
    <property type="evidence" value="ECO:0007669"/>
    <property type="project" value="TreeGrafter"/>
</dbReference>
<dbReference type="InterPro" id="IPR013766">
    <property type="entry name" value="Thioredoxin_domain"/>
</dbReference>
<dbReference type="PROSITE" id="PS51352">
    <property type="entry name" value="THIOREDOXIN_2"/>
    <property type="match status" value="1"/>
</dbReference>
<evidence type="ECO:0000313" key="6">
    <source>
        <dbReference type="EMBL" id="SNB63508.1"/>
    </source>
</evidence>
<dbReference type="PROSITE" id="PS00460">
    <property type="entry name" value="GLUTATHIONE_PEROXID_1"/>
    <property type="match status" value="1"/>
</dbReference>
<keyword evidence="3 4" id="KW-0560">Oxidoreductase</keyword>
<keyword evidence="7" id="KW-1185">Reference proteome</keyword>
<evidence type="ECO:0000256" key="4">
    <source>
        <dbReference type="RuleBase" id="RU000499"/>
    </source>
</evidence>
<protein>
    <recommendedName>
        <fullName evidence="4">Glutathione peroxidase</fullName>
    </recommendedName>
</protein>
<dbReference type="InterPro" id="IPR029759">
    <property type="entry name" value="GPX_AS"/>
</dbReference>
<keyword evidence="2 4" id="KW-0575">Peroxidase</keyword>
<reference evidence="6 7" key="1">
    <citation type="submission" date="2017-06" db="EMBL/GenBank/DDBJ databases">
        <authorList>
            <person name="Kim H.J."/>
            <person name="Triplett B.A."/>
        </authorList>
    </citation>
    <scope>NUCLEOTIDE SEQUENCE [LARGE SCALE GENOMIC DNA]</scope>
    <source>
        <strain evidence="6 7">B29T1</strain>
    </source>
</reference>
<feature type="domain" description="Thioredoxin" evidence="5">
    <location>
        <begin position="40"/>
        <end position="201"/>
    </location>
</feature>
<evidence type="ECO:0000256" key="1">
    <source>
        <dbReference type="ARBA" id="ARBA00006926"/>
    </source>
</evidence>
<evidence type="ECO:0000259" key="5">
    <source>
        <dbReference type="PROSITE" id="PS51352"/>
    </source>
</evidence>
<dbReference type="InterPro" id="IPR036249">
    <property type="entry name" value="Thioredoxin-like_sf"/>
</dbReference>
<dbReference type="PANTHER" id="PTHR11592">
    <property type="entry name" value="GLUTATHIONE PEROXIDASE"/>
    <property type="match status" value="1"/>
</dbReference>
<dbReference type="Pfam" id="PF00255">
    <property type="entry name" value="GSHPx"/>
    <property type="match status" value="1"/>
</dbReference>
<proteinExistence type="inferred from homology"/>
<dbReference type="SUPFAM" id="SSF52833">
    <property type="entry name" value="Thioredoxin-like"/>
    <property type="match status" value="1"/>
</dbReference>
<dbReference type="InterPro" id="IPR000889">
    <property type="entry name" value="Glutathione_peroxidase"/>
</dbReference>
<dbReference type="AlphaFoldDB" id="A0A212QUW2"/>
<dbReference type="Gene3D" id="3.40.30.10">
    <property type="entry name" value="Glutaredoxin"/>
    <property type="match status" value="1"/>
</dbReference>
<dbReference type="Proteomes" id="UP000197065">
    <property type="component" value="Unassembled WGS sequence"/>
</dbReference>
<dbReference type="InterPro" id="IPR006311">
    <property type="entry name" value="TAT_signal"/>
</dbReference>
<organism evidence="6 7">
    <name type="scientific">Arboricoccus pini</name>
    <dbReference type="NCBI Taxonomy" id="1963835"/>
    <lineage>
        <taxon>Bacteria</taxon>
        <taxon>Pseudomonadati</taxon>
        <taxon>Pseudomonadota</taxon>
        <taxon>Alphaproteobacteria</taxon>
        <taxon>Geminicoccales</taxon>
        <taxon>Geminicoccaceae</taxon>
        <taxon>Arboricoccus</taxon>
    </lineage>
</organism>
<evidence type="ECO:0000313" key="7">
    <source>
        <dbReference type="Proteomes" id="UP000197065"/>
    </source>
</evidence>
<dbReference type="PANTHER" id="PTHR11592:SF78">
    <property type="entry name" value="GLUTATHIONE PEROXIDASE"/>
    <property type="match status" value="1"/>
</dbReference>
<sequence length="205" mass="22449">MRRRAAGGLGRRTVLAGTAGIGMGSLLGTGGIRTVLAASPDDGQRVYDFTLTSIDDKPMPLKAYAGHPLLIVNTASFCGYTYQYEALQRVWERFRRRGLVVIGLPSGDFANEEYGANDEIKTFCQTRFDIDFPMTAKVHVRGPGADPIFLWLRRELGDGPGPLWNFHKYLVDAEGRAVASFPSALDPDNPEILAAIEHLLRPQAG</sequence>
<evidence type="ECO:0000256" key="3">
    <source>
        <dbReference type="ARBA" id="ARBA00023002"/>
    </source>
</evidence>
<dbReference type="PROSITE" id="PS51355">
    <property type="entry name" value="GLUTATHIONE_PEROXID_3"/>
    <property type="match status" value="1"/>
</dbReference>
<dbReference type="GO" id="GO:0004601">
    <property type="term" value="F:peroxidase activity"/>
    <property type="evidence" value="ECO:0007669"/>
    <property type="project" value="UniProtKB-KW"/>
</dbReference>